<dbReference type="OrthoDB" id="20086at2759"/>
<reference evidence="10" key="1">
    <citation type="submission" date="2016-05" db="EMBL/GenBank/DDBJ databases">
        <title>Comparative genomics of biotechnologically important yeasts.</title>
        <authorList>
            <consortium name="DOE Joint Genome Institute"/>
            <person name="Riley R."/>
            <person name="Haridas S."/>
            <person name="Wolfe K.H."/>
            <person name="Lopes M.R."/>
            <person name="Hittinger C.T."/>
            <person name="Goker M."/>
            <person name="Salamov A."/>
            <person name="Wisecaver J."/>
            <person name="Long T.M."/>
            <person name="Aerts A.L."/>
            <person name="Barry K."/>
            <person name="Choi C."/>
            <person name="Clum A."/>
            <person name="Coughlan A.Y."/>
            <person name="Deshpande S."/>
            <person name="Douglass A.P."/>
            <person name="Hanson S.J."/>
            <person name="Klenk H.-P."/>
            <person name="Labutti K."/>
            <person name="Lapidus A."/>
            <person name="Lindquist E."/>
            <person name="Lipzen A."/>
            <person name="Meier-Kolthoff J.P."/>
            <person name="Ohm R.A."/>
            <person name="Otillar R.P."/>
            <person name="Pangilinan J."/>
            <person name="Peng Y."/>
            <person name="Rokas A."/>
            <person name="Rosa C.A."/>
            <person name="Scheuner C."/>
            <person name="Sibirny A.A."/>
            <person name="Slot J.C."/>
            <person name="Stielow J.B."/>
            <person name="Sun H."/>
            <person name="Kurtzman C.P."/>
            <person name="Blackwell M."/>
            <person name="Grigoriev I.V."/>
            <person name="Jeffries T.W."/>
        </authorList>
    </citation>
    <scope>NUCLEOTIDE SEQUENCE [LARGE SCALE GENOMIC DNA]</scope>
    <source>
        <strain evidence="10">NRRL Y-17324</strain>
    </source>
</reference>
<sequence length="132" mass="14758">MACGCTEPAVEAEDRLAASDLDDIWGDDEVLASSNADIKRSHHKQGYLDGKTQANEANLQHGFDMAFPQGARLGMVVGQLLAKAMATGNSELFQEAQRELHIERVLSKKYFNDELEMAEGHEILEKWQKRLQ</sequence>
<evidence type="ECO:0000256" key="1">
    <source>
        <dbReference type="ARBA" id="ARBA00004123"/>
    </source>
</evidence>
<name>A0A1E4SRE3_9ASCO</name>
<dbReference type="GeneID" id="30982990"/>
<proteinExistence type="inferred from homology"/>
<dbReference type="STRING" id="984487.A0A1E4SRE3"/>
<comment type="similarity">
    <text evidence="3">Belongs to the YAE1 family.</text>
</comment>
<dbReference type="Pfam" id="PF09811">
    <property type="entry name" value="Yae1_N"/>
    <property type="match status" value="1"/>
</dbReference>
<keyword evidence="7" id="KW-0539">Nucleus</keyword>
<gene>
    <name evidence="9" type="ORF">CANTADRAFT_4111</name>
</gene>
<evidence type="ECO:0000313" key="10">
    <source>
        <dbReference type="Proteomes" id="UP000094285"/>
    </source>
</evidence>
<accession>A0A1E4SRE3</accession>
<dbReference type="AlphaFoldDB" id="A0A1E4SRE3"/>
<dbReference type="PANTHER" id="PTHR18829">
    <property type="entry name" value="PROTEIN YAE1 HOMOLOG"/>
    <property type="match status" value="1"/>
</dbReference>
<dbReference type="GO" id="GO:0005737">
    <property type="term" value="C:cytoplasm"/>
    <property type="evidence" value="ECO:0007669"/>
    <property type="project" value="UniProtKB-SubCell"/>
</dbReference>
<dbReference type="EMBL" id="KV453909">
    <property type="protein sequence ID" value="ODV82071.1"/>
    <property type="molecule type" value="Genomic_DNA"/>
</dbReference>
<dbReference type="Proteomes" id="UP000094285">
    <property type="component" value="Unassembled WGS sequence"/>
</dbReference>
<evidence type="ECO:0000256" key="6">
    <source>
        <dbReference type="ARBA" id="ARBA00022490"/>
    </source>
</evidence>
<evidence type="ECO:0000256" key="4">
    <source>
        <dbReference type="ARBA" id="ARBA00017286"/>
    </source>
</evidence>
<dbReference type="RefSeq" id="XP_020067193.1">
    <property type="nucleotide sequence ID" value="XM_020208854.1"/>
</dbReference>
<evidence type="ECO:0000256" key="2">
    <source>
        <dbReference type="ARBA" id="ARBA00004496"/>
    </source>
</evidence>
<protein>
    <recommendedName>
        <fullName evidence="5">Protein YAE1</fullName>
    </recommendedName>
    <alternativeName>
        <fullName evidence="4">Protein yae1</fullName>
    </alternativeName>
</protein>
<dbReference type="InterPro" id="IPR038881">
    <property type="entry name" value="Yae1-like"/>
</dbReference>
<keyword evidence="6" id="KW-0963">Cytoplasm</keyword>
<evidence type="ECO:0000259" key="8">
    <source>
        <dbReference type="Pfam" id="PF09811"/>
    </source>
</evidence>
<dbReference type="GO" id="GO:0005634">
    <property type="term" value="C:nucleus"/>
    <property type="evidence" value="ECO:0007669"/>
    <property type="project" value="UniProtKB-SubCell"/>
</dbReference>
<keyword evidence="10" id="KW-1185">Reference proteome</keyword>
<comment type="subcellular location">
    <subcellularLocation>
        <location evidence="2">Cytoplasm</location>
    </subcellularLocation>
    <subcellularLocation>
        <location evidence="1">Nucleus</location>
    </subcellularLocation>
</comment>
<evidence type="ECO:0000313" key="9">
    <source>
        <dbReference type="EMBL" id="ODV82071.1"/>
    </source>
</evidence>
<organism evidence="9 10">
    <name type="scientific">Suhomyces tanzawaensis NRRL Y-17324</name>
    <dbReference type="NCBI Taxonomy" id="984487"/>
    <lineage>
        <taxon>Eukaryota</taxon>
        <taxon>Fungi</taxon>
        <taxon>Dikarya</taxon>
        <taxon>Ascomycota</taxon>
        <taxon>Saccharomycotina</taxon>
        <taxon>Pichiomycetes</taxon>
        <taxon>Debaryomycetaceae</taxon>
        <taxon>Suhomyces</taxon>
    </lineage>
</organism>
<evidence type="ECO:0000256" key="3">
    <source>
        <dbReference type="ARBA" id="ARBA00007096"/>
    </source>
</evidence>
<dbReference type="InterPro" id="IPR019191">
    <property type="entry name" value="Essential_protein_Yae1_N"/>
</dbReference>
<evidence type="ECO:0000256" key="5">
    <source>
        <dbReference type="ARBA" id="ARBA00018400"/>
    </source>
</evidence>
<dbReference type="PANTHER" id="PTHR18829:SF0">
    <property type="entry name" value="PROTEIN YAE1 HOMOLOG"/>
    <property type="match status" value="1"/>
</dbReference>
<feature type="domain" description="Essential protein Yae1 N-terminal" evidence="8">
    <location>
        <begin position="46"/>
        <end position="83"/>
    </location>
</feature>
<evidence type="ECO:0000256" key="7">
    <source>
        <dbReference type="ARBA" id="ARBA00023242"/>
    </source>
</evidence>